<sequence length="480" mass="53326">MTPEQEKQLLQALYDRLFDAITYVPQGGGVNPFTKNETFIHFTKNETLQPSAFADAWNPTNPNADLGASELFATMVDKVAPLSLEWAPKDQPLALVYKSIVDGMNEAKSARPSQASIDAYNKAKAYLQKSEKNPFTGEMTAGGLSDEYQAYLKNLQALTEAYSDYTSRYNTFVDEVVDAEAANDANAKKRAQREWVADEKGLRREISNAQANLTAGNSKWVQMALDTMNTTINDAIARALESAKAQVADDQFNAGTQNKWLLTYANPTNWYDPSATENFSELTISSKNKVDDKSTTSHAYTFGASFNAGLWGVSAKSQGEFSNTQHHMKADEVSIRCKIAKVSIVRPWFDETLFRSDNWFTNLRGEDETLYISNGKLDSTNADSILPMYPVAFIVARDIEITANFTKEDLEIIKQSASAETKVSYGPFSIGGSYKYGNEKEHSELEVSDGKLRVPGMQIIGWVSRVMPPSPKRSRKVLDT</sequence>
<organism evidence="1 2">
    <name type="scientific">Thauera aminoaromatica</name>
    <dbReference type="NCBI Taxonomy" id="164330"/>
    <lineage>
        <taxon>Bacteria</taxon>
        <taxon>Pseudomonadati</taxon>
        <taxon>Pseudomonadota</taxon>
        <taxon>Betaproteobacteria</taxon>
        <taxon>Rhodocyclales</taxon>
        <taxon>Zoogloeaceae</taxon>
        <taxon>Thauera</taxon>
    </lineage>
</organism>
<dbReference type="RefSeq" id="WP_276662217.1">
    <property type="nucleotide sequence ID" value="NZ_SSFD01000369.1"/>
</dbReference>
<dbReference type="EMBL" id="SSFD01000369">
    <property type="protein sequence ID" value="TXH78971.1"/>
    <property type="molecule type" value="Genomic_DNA"/>
</dbReference>
<protein>
    <submittedName>
        <fullName evidence="1">Uncharacterized protein</fullName>
    </submittedName>
</protein>
<comment type="caution">
    <text evidence="1">The sequence shown here is derived from an EMBL/GenBank/DDBJ whole genome shotgun (WGS) entry which is preliminary data.</text>
</comment>
<gene>
    <name evidence="1" type="ORF">E6Q80_21600</name>
</gene>
<proteinExistence type="predicted"/>
<evidence type="ECO:0000313" key="2">
    <source>
        <dbReference type="Proteomes" id="UP000321192"/>
    </source>
</evidence>
<name>A0A5C7S8L0_THASP</name>
<reference evidence="1 2" key="1">
    <citation type="submission" date="2018-09" db="EMBL/GenBank/DDBJ databases">
        <title>Metagenome Assembled Genomes from an Advanced Water Purification Facility.</title>
        <authorList>
            <person name="Stamps B.W."/>
            <person name="Spear J.R."/>
        </authorList>
    </citation>
    <scope>NUCLEOTIDE SEQUENCE [LARGE SCALE GENOMIC DNA]</scope>
    <source>
        <strain evidence="1">Bin_27_1</strain>
    </source>
</reference>
<accession>A0A5C7S8L0</accession>
<evidence type="ECO:0000313" key="1">
    <source>
        <dbReference type="EMBL" id="TXH78971.1"/>
    </source>
</evidence>
<dbReference type="Proteomes" id="UP000321192">
    <property type="component" value="Unassembled WGS sequence"/>
</dbReference>
<dbReference type="AlphaFoldDB" id="A0A5C7S8L0"/>